<protein>
    <submittedName>
        <fullName evidence="15">Transporter</fullName>
    </submittedName>
</protein>
<evidence type="ECO:0000256" key="9">
    <source>
        <dbReference type="ARBA" id="ARBA00023136"/>
    </source>
</evidence>
<keyword evidence="10" id="KW-0407">Ion channel</keyword>
<evidence type="ECO:0000256" key="11">
    <source>
        <dbReference type="SAM" id="Phobius"/>
    </source>
</evidence>
<evidence type="ECO:0000313" key="14">
    <source>
        <dbReference type="EMBL" id="OMD33592.1"/>
    </source>
</evidence>
<evidence type="ECO:0000256" key="6">
    <source>
        <dbReference type="ARBA" id="ARBA00022958"/>
    </source>
</evidence>
<evidence type="ECO:0000256" key="2">
    <source>
        <dbReference type="ARBA" id="ARBA00022448"/>
    </source>
</evidence>
<evidence type="ECO:0000256" key="4">
    <source>
        <dbReference type="ARBA" id="ARBA00022692"/>
    </source>
</evidence>
<dbReference type="SUPFAM" id="SSF81324">
    <property type="entry name" value="Voltage-gated potassium channels"/>
    <property type="match status" value="1"/>
</dbReference>
<dbReference type="InterPro" id="IPR047871">
    <property type="entry name" value="K_chnl_Slo-like"/>
</dbReference>
<reference evidence="13 18" key="2">
    <citation type="submission" date="2017-06" db="EMBL/GenBank/DDBJ databases">
        <title>Complete genome sequence of Paenibacillus odorifer CBA7130.</title>
        <authorList>
            <person name="Nam Y.-D."/>
            <person name="Kang J."/>
            <person name="Chung W.-H."/>
        </authorList>
    </citation>
    <scope>NUCLEOTIDE SEQUENCE [LARGE SCALE GENOMIC DNA]</scope>
    <source>
        <strain evidence="13 18">CBA7130</strain>
    </source>
</reference>
<keyword evidence="9 11" id="KW-0472">Membrane</keyword>
<keyword evidence="16" id="KW-1185">Reference proteome</keyword>
<evidence type="ECO:0000256" key="1">
    <source>
        <dbReference type="ARBA" id="ARBA00004141"/>
    </source>
</evidence>
<evidence type="ECO:0000313" key="15">
    <source>
        <dbReference type="EMBL" id="OME19109.1"/>
    </source>
</evidence>
<evidence type="ECO:0000313" key="13">
    <source>
        <dbReference type="EMBL" id="AWV32698.1"/>
    </source>
</evidence>
<keyword evidence="7 11" id="KW-1133">Transmembrane helix</keyword>
<organism evidence="15 17">
    <name type="scientific">Paenibacillus odorifer</name>
    <dbReference type="NCBI Taxonomy" id="189426"/>
    <lineage>
        <taxon>Bacteria</taxon>
        <taxon>Bacillati</taxon>
        <taxon>Bacillota</taxon>
        <taxon>Bacilli</taxon>
        <taxon>Bacillales</taxon>
        <taxon>Paenibacillaceae</taxon>
        <taxon>Paenibacillus</taxon>
    </lineage>
</organism>
<evidence type="ECO:0000313" key="16">
    <source>
        <dbReference type="Proteomes" id="UP000187158"/>
    </source>
</evidence>
<dbReference type="RefSeq" id="WP_076124810.1">
    <property type="nucleotide sequence ID" value="NZ_CP021965.1"/>
</dbReference>
<evidence type="ECO:0000256" key="5">
    <source>
        <dbReference type="ARBA" id="ARBA00022826"/>
    </source>
</evidence>
<dbReference type="Gene3D" id="1.10.287.70">
    <property type="match status" value="1"/>
</dbReference>
<dbReference type="Proteomes" id="UP000187158">
    <property type="component" value="Unassembled WGS sequence"/>
</dbReference>
<dbReference type="EMBL" id="MPVP01000088">
    <property type="protein sequence ID" value="OMD33592.1"/>
    <property type="molecule type" value="Genomic_DNA"/>
</dbReference>
<keyword evidence="5" id="KW-0631">Potassium channel</keyword>
<keyword evidence="6" id="KW-0630">Potassium</keyword>
<dbReference type="GO" id="GO:0016020">
    <property type="term" value="C:membrane"/>
    <property type="evidence" value="ECO:0007669"/>
    <property type="project" value="UniProtKB-SubCell"/>
</dbReference>
<dbReference type="EMBL" id="MPTO01000014">
    <property type="protein sequence ID" value="OME19109.1"/>
    <property type="molecule type" value="Genomic_DNA"/>
</dbReference>
<dbReference type="PANTHER" id="PTHR10027">
    <property type="entry name" value="CALCIUM-ACTIVATED POTASSIUM CHANNEL ALPHA CHAIN"/>
    <property type="match status" value="1"/>
</dbReference>
<evidence type="ECO:0000256" key="10">
    <source>
        <dbReference type="ARBA" id="ARBA00023303"/>
    </source>
</evidence>
<keyword evidence="2" id="KW-0813">Transport</keyword>
<feature type="transmembrane region" description="Helical" evidence="11">
    <location>
        <begin position="24"/>
        <end position="43"/>
    </location>
</feature>
<keyword evidence="4 11" id="KW-0812">Transmembrane</keyword>
<evidence type="ECO:0000313" key="18">
    <source>
        <dbReference type="Proteomes" id="UP000249163"/>
    </source>
</evidence>
<evidence type="ECO:0000256" key="8">
    <source>
        <dbReference type="ARBA" id="ARBA00023065"/>
    </source>
</evidence>
<dbReference type="EMBL" id="CP021965">
    <property type="protein sequence ID" value="AWV32698.1"/>
    <property type="molecule type" value="Genomic_DNA"/>
</dbReference>
<sequence length="111" mass="12416">MLSFLLTLKRLFSGLWKALKRKNFQALFLLVLMTLLSGTIFYVKQEGLSVLDAIYFCVATLSTLGHPTFVPQTALGKIFTIVYIIAGTGLFLGMIGYIAYELIKQTDKDNN</sequence>
<dbReference type="AlphaFoldDB" id="A0A1R0YRJ1"/>
<evidence type="ECO:0000256" key="3">
    <source>
        <dbReference type="ARBA" id="ARBA00022538"/>
    </source>
</evidence>
<feature type="domain" description="Potassium channel" evidence="12">
    <location>
        <begin position="30"/>
        <end position="99"/>
    </location>
</feature>
<evidence type="ECO:0000256" key="7">
    <source>
        <dbReference type="ARBA" id="ARBA00022989"/>
    </source>
</evidence>
<comment type="subcellular location">
    <subcellularLocation>
        <location evidence="1">Membrane</location>
        <topology evidence="1">Multi-pass membrane protein</topology>
    </subcellularLocation>
</comment>
<evidence type="ECO:0000313" key="17">
    <source>
        <dbReference type="Proteomes" id="UP000187323"/>
    </source>
</evidence>
<name>A0A1R0YRJ1_9BACL</name>
<accession>A0A1R0YRJ1</accession>
<dbReference type="Proteomes" id="UP000187323">
    <property type="component" value="Unassembled WGS sequence"/>
</dbReference>
<dbReference type="InterPro" id="IPR013099">
    <property type="entry name" value="K_chnl_dom"/>
</dbReference>
<dbReference type="eggNOG" id="COG1226">
    <property type="taxonomic scope" value="Bacteria"/>
</dbReference>
<dbReference type="Pfam" id="PF07885">
    <property type="entry name" value="Ion_trans_2"/>
    <property type="match status" value="1"/>
</dbReference>
<dbReference type="Proteomes" id="UP000249163">
    <property type="component" value="Chromosome"/>
</dbReference>
<reference evidence="15 17" key="1">
    <citation type="submission" date="2016-10" db="EMBL/GenBank/DDBJ databases">
        <title>Paenibacillus species isolates.</title>
        <authorList>
            <person name="Beno S.M."/>
        </authorList>
    </citation>
    <scope>NUCLEOTIDE SEQUENCE [LARGE SCALE GENOMIC DNA]</scope>
    <source>
        <strain evidence="14 16">FSL H7-0433</strain>
        <strain evidence="15 17">FSL H7-0918</strain>
    </source>
</reference>
<keyword evidence="8" id="KW-0406">Ion transport</keyword>
<feature type="transmembrane region" description="Helical" evidence="11">
    <location>
        <begin position="81"/>
        <end position="100"/>
    </location>
</feature>
<proteinExistence type="predicted"/>
<keyword evidence="3" id="KW-0633">Potassium transport</keyword>
<dbReference type="PANTHER" id="PTHR10027:SF10">
    <property type="entry name" value="SLOWPOKE 2, ISOFORM D"/>
    <property type="match status" value="1"/>
</dbReference>
<evidence type="ECO:0000259" key="12">
    <source>
        <dbReference type="Pfam" id="PF07885"/>
    </source>
</evidence>
<dbReference type="OrthoDB" id="9785285at2"/>
<gene>
    <name evidence="15" type="ORF">BSK47_16155</name>
    <name evidence="14" type="ORF">BSO21_15080</name>
    <name evidence="13" type="ORF">CD191_08740</name>
</gene>
<dbReference type="GO" id="GO:0005267">
    <property type="term" value="F:potassium channel activity"/>
    <property type="evidence" value="ECO:0007669"/>
    <property type="project" value="UniProtKB-KW"/>
</dbReference>